<accession>A0A1F8C2S4</accession>
<evidence type="ECO:0000313" key="2">
    <source>
        <dbReference type="EMBL" id="OGM69918.1"/>
    </source>
</evidence>
<evidence type="ECO:0000256" key="1">
    <source>
        <dbReference type="SAM" id="Phobius"/>
    </source>
</evidence>
<dbReference type="AlphaFoldDB" id="A0A1F8C2S4"/>
<feature type="transmembrane region" description="Helical" evidence="1">
    <location>
        <begin position="87"/>
        <end position="104"/>
    </location>
</feature>
<keyword evidence="1" id="KW-0472">Membrane</keyword>
<dbReference type="Gene3D" id="2.60.120.260">
    <property type="entry name" value="Galactose-binding domain-like"/>
    <property type="match status" value="1"/>
</dbReference>
<dbReference type="STRING" id="1802525.A2975_04895"/>
<feature type="transmembrane region" description="Helical" evidence="1">
    <location>
        <begin position="263"/>
        <end position="280"/>
    </location>
</feature>
<feature type="transmembrane region" description="Helical" evidence="1">
    <location>
        <begin position="63"/>
        <end position="80"/>
    </location>
</feature>
<feature type="transmembrane region" description="Helical" evidence="1">
    <location>
        <begin position="172"/>
        <end position="190"/>
    </location>
</feature>
<comment type="caution">
    <text evidence="2">The sequence shown here is derived from an EMBL/GenBank/DDBJ whole genome shotgun (WGS) entry which is preliminary data.</text>
</comment>
<reference evidence="2 3" key="1">
    <citation type="journal article" date="2016" name="Nat. Commun.">
        <title>Thousands of microbial genomes shed light on interconnected biogeochemical processes in an aquifer system.</title>
        <authorList>
            <person name="Anantharaman K."/>
            <person name="Brown C.T."/>
            <person name="Hug L.A."/>
            <person name="Sharon I."/>
            <person name="Castelle C.J."/>
            <person name="Probst A.J."/>
            <person name="Thomas B.C."/>
            <person name="Singh A."/>
            <person name="Wilkins M.J."/>
            <person name="Karaoz U."/>
            <person name="Brodie E.L."/>
            <person name="Williams K.H."/>
            <person name="Hubbard S.S."/>
            <person name="Banfield J.F."/>
        </authorList>
    </citation>
    <scope>NUCLEOTIDE SEQUENCE [LARGE SCALE GENOMIC DNA]</scope>
</reference>
<gene>
    <name evidence="2" type="ORF">A2975_04895</name>
</gene>
<keyword evidence="1" id="KW-0812">Transmembrane</keyword>
<feature type="transmembrane region" description="Helical" evidence="1">
    <location>
        <begin position="286"/>
        <end position="303"/>
    </location>
</feature>
<feature type="transmembrane region" description="Helical" evidence="1">
    <location>
        <begin position="202"/>
        <end position="223"/>
    </location>
</feature>
<evidence type="ECO:0008006" key="4">
    <source>
        <dbReference type="Google" id="ProtNLM"/>
    </source>
</evidence>
<dbReference type="InterPro" id="IPR008979">
    <property type="entry name" value="Galactose-bd-like_sf"/>
</dbReference>
<organism evidence="2 3">
    <name type="scientific">Candidatus Woesebacteria bacterium RIFCSPLOWO2_01_FULL_44_14</name>
    <dbReference type="NCBI Taxonomy" id="1802525"/>
    <lineage>
        <taxon>Bacteria</taxon>
        <taxon>Candidatus Woeseibacteriota</taxon>
    </lineage>
</organism>
<dbReference type="Proteomes" id="UP000178429">
    <property type="component" value="Unassembled WGS sequence"/>
</dbReference>
<protein>
    <recommendedName>
        <fullName evidence="4">Glycosyltransferase RgtA/B/C/D-like domain-containing protein</fullName>
    </recommendedName>
</protein>
<name>A0A1F8C2S4_9BACT</name>
<keyword evidence="1" id="KW-1133">Transmembrane helix</keyword>
<evidence type="ECO:0000313" key="3">
    <source>
        <dbReference type="Proteomes" id="UP000178429"/>
    </source>
</evidence>
<proteinExistence type="predicted"/>
<feature type="transmembrane region" description="Helical" evidence="1">
    <location>
        <begin position="235"/>
        <end position="251"/>
    </location>
</feature>
<dbReference type="EMBL" id="MGHL01000007">
    <property type="protein sequence ID" value="OGM69918.1"/>
    <property type="molecule type" value="Genomic_DNA"/>
</dbReference>
<feature type="transmembrane region" description="Helical" evidence="1">
    <location>
        <begin position="133"/>
        <end position="160"/>
    </location>
</feature>
<sequence>MAYLAIVLTVLVSTYKTLGFYFWHDDFTWFYKLRLGQCQEVWPYNTICPLLKPLYDLFGYTPMPYYLVGLTLLLIAAIAFYRLTKNLLLTLIFSTAFIGAGVFLEAHSPVFVIPSLIFLLWSLVLLKSKQFFAFLLFIISLVISPARSAGNLLPFLAYLWLFVKNLSVRKKMTFSVGAAVMFLLIFARASTGVGQEISPAKIVSTVQMLGPILLIPALLAGIILKTKDKSLRKNLIFALVWVASMYFPYWLRTSFKLPVSHRYLFLVFPGILLAWGSFAKYKWWKFVSLVILLFGVVQSNIFLGKHSVISRQRADFYKQLHRELPSLPSGSYIFFDSPQTITNEMADFFRVGQYPPEAALGTEYAVDYDSFKLVDGQKLTQFIKSGGVKADDVLAFYYDGSTLTVGIALPTQKTFLARATLTDFSLPTGPVLEDLTDYLSFASLNRDLKKRANRISFSDSWEETVGESIFDGDFDTYWSANRQMWWAEKNKPVIEITFAQPQSISGIVIYSNSADHLPDEIEGFDVKEINQGLTAVVYTFAEKISRNLRITIASTVGGDMPVIKELEVIPGEFGDFDLTKAWRVIENPVANIQTETDKKVLSDYLRKGAPACLIWKQEGYGSGQEDFFLRVDGQVHEYNIWLPAMGVGEPKFTIGCLNYPVDVELLSFRQ</sequence>
<dbReference type="SUPFAM" id="SSF49785">
    <property type="entry name" value="Galactose-binding domain-like"/>
    <property type="match status" value="1"/>
</dbReference>